<gene>
    <name evidence="1" type="ORF">LAUMK142_01335</name>
</gene>
<keyword evidence="2" id="KW-1185">Reference proteome</keyword>
<evidence type="ECO:0000313" key="1">
    <source>
        <dbReference type="EMBL" id="VBA48425.1"/>
    </source>
</evidence>
<sequence>MTAEAVAPTPRQLVPYVAAPLAAEAATTACTCAACALNASAYANVEAGPDPDTNAV</sequence>
<dbReference type="EMBL" id="UPHU01000001">
    <property type="protein sequence ID" value="VBA48425.1"/>
    <property type="molecule type" value="Genomic_DNA"/>
</dbReference>
<dbReference type="Proteomes" id="UP000268285">
    <property type="component" value="Unassembled WGS sequence"/>
</dbReference>
<dbReference type="AlphaFoldDB" id="A0A498QMA8"/>
<proteinExistence type="predicted"/>
<reference evidence="1 2" key="1">
    <citation type="submission" date="2018-09" db="EMBL/GenBank/DDBJ databases">
        <authorList>
            <person name="Tagini F."/>
        </authorList>
    </citation>
    <scope>NUCLEOTIDE SEQUENCE [LARGE SCALE GENOMIC DNA]</scope>
    <source>
        <strain evidence="1 2">MK142</strain>
    </source>
</reference>
<name>A0A498QMA8_9MYCO</name>
<protein>
    <submittedName>
        <fullName evidence="1">Uncharacterized protein</fullName>
    </submittedName>
</protein>
<evidence type="ECO:0000313" key="2">
    <source>
        <dbReference type="Proteomes" id="UP000268285"/>
    </source>
</evidence>
<organism evidence="1 2">
    <name type="scientific">Mycobacterium pseudokansasii</name>
    <dbReference type="NCBI Taxonomy" id="2341080"/>
    <lineage>
        <taxon>Bacteria</taxon>
        <taxon>Bacillati</taxon>
        <taxon>Actinomycetota</taxon>
        <taxon>Actinomycetes</taxon>
        <taxon>Mycobacteriales</taxon>
        <taxon>Mycobacteriaceae</taxon>
        <taxon>Mycobacterium</taxon>
    </lineage>
</organism>
<accession>A0A498QMA8</accession>